<keyword evidence="3" id="KW-1185">Reference proteome</keyword>
<accession>A0ABP6V3Y5</accession>
<reference evidence="3" key="1">
    <citation type="journal article" date="2019" name="Int. J. Syst. Evol. Microbiol.">
        <title>The Global Catalogue of Microorganisms (GCM) 10K type strain sequencing project: providing services to taxonomists for standard genome sequencing and annotation.</title>
        <authorList>
            <consortium name="The Broad Institute Genomics Platform"/>
            <consortium name="The Broad Institute Genome Sequencing Center for Infectious Disease"/>
            <person name="Wu L."/>
            <person name="Ma J."/>
        </authorList>
    </citation>
    <scope>NUCLEOTIDE SEQUENCE [LARGE SCALE GENOMIC DNA]</scope>
    <source>
        <strain evidence="3">JCM 17326</strain>
    </source>
</reference>
<proteinExistence type="predicted"/>
<dbReference type="RefSeq" id="WP_345557538.1">
    <property type="nucleotide sequence ID" value="NZ_BAABDQ010000001.1"/>
</dbReference>
<feature type="signal peptide" evidence="1">
    <location>
        <begin position="1"/>
        <end position="24"/>
    </location>
</feature>
<dbReference type="Proteomes" id="UP001500630">
    <property type="component" value="Unassembled WGS sequence"/>
</dbReference>
<evidence type="ECO:0000313" key="3">
    <source>
        <dbReference type="Proteomes" id="UP001500630"/>
    </source>
</evidence>
<comment type="caution">
    <text evidence="2">The sequence shown here is derived from an EMBL/GenBank/DDBJ whole genome shotgun (WGS) entry which is preliminary data.</text>
</comment>
<organism evidence="2 3">
    <name type="scientific">Nonomuraea rosea</name>
    <dbReference type="NCBI Taxonomy" id="638574"/>
    <lineage>
        <taxon>Bacteria</taxon>
        <taxon>Bacillati</taxon>
        <taxon>Actinomycetota</taxon>
        <taxon>Actinomycetes</taxon>
        <taxon>Streptosporangiales</taxon>
        <taxon>Streptosporangiaceae</taxon>
        <taxon>Nonomuraea</taxon>
    </lineage>
</organism>
<feature type="chain" id="PRO_5045040756" evidence="1">
    <location>
        <begin position="25"/>
        <end position="379"/>
    </location>
</feature>
<keyword evidence="1" id="KW-0732">Signal</keyword>
<dbReference type="EMBL" id="BAABDQ010000001">
    <property type="protein sequence ID" value="GAA3526563.1"/>
    <property type="molecule type" value="Genomic_DNA"/>
</dbReference>
<name>A0ABP6V3Y5_9ACTN</name>
<evidence type="ECO:0000313" key="2">
    <source>
        <dbReference type="EMBL" id="GAA3526563.1"/>
    </source>
</evidence>
<protein>
    <submittedName>
        <fullName evidence="2">Uncharacterized protein</fullName>
    </submittedName>
</protein>
<dbReference type="SUPFAM" id="SSF63825">
    <property type="entry name" value="YWTD domain"/>
    <property type="match status" value="1"/>
</dbReference>
<evidence type="ECO:0000256" key="1">
    <source>
        <dbReference type="SAM" id="SignalP"/>
    </source>
</evidence>
<sequence>MRNLLTLALAATTTFGLLSAPAAAAPADRPQPFPTEVNGGAWAEGHVQGIAIDQRKGYMYFSFTNVLVKTDLKGNPVGSVTGFTGHLGDLDFNTKDGRIYGSLEYKEQESFYIAIFDVDRITSMNMDAQTTDVVKTVYLKEVVADYAADMNGDGKFDGNIANTPDHRYGCSGIDGVSFGPEFGRKHGQQKLTVAYGIYSNLNRTDNDYQVLLQYDIQQWKKYEKPLTESAPHKSGPEQVDGKYFAYTGNTTYGVQNLQYDEHTGNWMMAVYKGKKPQFPNYSFFMVPAAERPKTGDLVGQPQPEQGKLLTLAPGGLQHDATGVRGWEFTGEYGLISLGGGRYYVSKAGTTTEGGVTKHTGAAQLYRWTGQVPTPFEKVG</sequence>
<gene>
    <name evidence="2" type="ORF">GCM10022419_001580</name>
</gene>